<dbReference type="InterPro" id="IPR014818">
    <property type="entry name" value="Phage/plasmid_primase_P4_C"/>
</dbReference>
<evidence type="ECO:0000259" key="4">
    <source>
        <dbReference type="PROSITE" id="PS51206"/>
    </source>
</evidence>
<dbReference type="Pfam" id="PF08706">
    <property type="entry name" value="D5_N"/>
    <property type="match status" value="1"/>
</dbReference>
<evidence type="ECO:0000256" key="2">
    <source>
        <dbReference type="ARBA" id="ARBA00022801"/>
    </source>
</evidence>
<name>I4D3D6_DESAJ</name>
<proteinExistence type="predicted"/>
<dbReference type="Pfam" id="PF19263">
    <property type="entry name" value="DUF5906"/>
    <property type="match status" value="1"/>
</dbReference>
<dbReference type="NCBIfam" id="TIGR01613">
    <property type="entry name" value="primase_Cterm"/>
    <property type="match status" value="1"/>
</dbReference>
<dbReference type="Gene3D" id="3.40.50.300">
    <property type="entry name" value="P-loop containing nucleotide triphosphate hydrolases"/>
    <property type="match status" value="1"/>
</dbReference>
<gene>
    <name evidence="5" type="ordered locus">Desaci_1284</name>
</gene>
<keyword evidence="3" id="KW-0067">ATP-binding</keyword>
<dbReference type="PANTHER" id="PTHR35372">
    <property type="entry name" value="ATP BINDING PROTEIN-RELATED"/>
    <property type="match status" value="1"/>
</dbReference>
<dbReference type="InterPro" id="IPR014015">
    <property type="entry name" value="Helicase_SF3_DNA-vir"/>
</dbReference>
<keyword evidence="1" id="KW-0547">Nucleotide-binding</keyword>
<dbReference type="GO" id="GO:0016787">
    <property type="term" value="F:hydrolase activity"/>
    <property type="evidence" value="ECO:0007669"/>
    <property type="project" value="UniProtKB-KW"/>
</dbReference>
<dbReference type="InterPro" id="IPR045455">
    <property type="entry name" value="NrS-1_pol-like_helicase"/>
</dbReference>
<dbReference type="GO" id="GO:0005524">
    <property type="term" value="F:ATP binding"/>
    <property type="evidence" value="ECO:0007669"/>
    <property type="project" value="UniProtKB-KW"/>
</dbReference>
<feature type="domain" description="SF3 helicase" evidence="4">
    <location>
        <begin position="347"/>
        <end position="501"/>
    </location>
</feature>
<keyword evidence="2" id="KW-0378">Hydrolase</keyword>
<dbReference type="KEGG" id="dai:Desaci_1284"/>
<dbReference type="STRING" id="646529.Desaci_1284"/>
<dbReference type="SUPFAM" id="SSF52540">
    <property type="entry name" value="P-loop containing nucleoside triphosphate hydrolases"/>
    <property type="match status" value="1"/>
</dbReference>
<sequence length="624" mass="71842">MEFYKGYIPTRNKKPLKEFKDGNNFIVLDWARKLDEYAGVLAEGVILIDIDDMESSDIVLRILDDLSIQTLVIGTTRGKHFLFNNTDVTTNKTHTNTAIGITVDIKLGSRNSYHILKFDGVKRPVLRKADELAELPKWLLPVKSSISFSILEEGDGRNQALFNYILTLQSEGFNKNEIIETIGIINKYVLKAPLEQREIDTILRDEAFKKKSFFTKQGFQHQDFAKYLVREEHIVWINNVLHIYKDGIYSDKQRDLEIAMIRHIPELTQSRRREVLTYLELVADHVEMSPPNFIALGNGIYDLEMDELREYCPEIVIKNRISVNYEPETYDETVDKTLSNICCQDTELRIHLEEVIGYLLLRRNELGKFFVLTGSGSNGKSTFIDMLKYFLKPENYSALALGELGQRFKTAEVFGKLANLGDDISGKYIEETDILKKLVTGETLNVERKGKDPYEFESYAKLIFSANDMPRINDLSDGLKRRLVIIPFNAKFSSSDADFDPFIIDKLLSEKAMKYLLRIGIVGLKRVLAAKDFIKPAVVKKALAHYELENNPLLGFLEEHPKLNNELVKDVYLRYDLWCRQCNLKPLSRPMFGRELAKYGYKSKTVTLQGESSRVYVMTNPRNK</sequence>
<evidence type="ECO:0000313" key="6">
    <source>
        <dbReference type="Proteomes" id="UP000002892"/>
    </source>
</evidence>
<evidence type="ECO:0000256" key="3">
    <source>
        <dbReference type="ARBA" id="ARBA00022840"/>
    </source>
</evidence>
<accession>I4D3D6</accession>
<dbReference type="InterPro" id="IPR006500">
    <property type="entry name" value="Helicase_put_C_phage/plasmid"/>
</dbReference>
<protein>
    <submittedName>
        <fullName evidence="5">Phage/plasmid primase, P4 family, C-terminal domain protein</fullName>
    </submittedName>
</protein>
<dbReference type="eggNOG" id="COG3378">
    <property type="taxonomic scope" value="Bacteria"/>
</dbReference>
<dbReference type="RefSeq" id="WP_014826317.1">
    <property type="nucleotide sequence ID" value="NC_018068.1"/>
</dbReference>
<dbReference type="PROSITE" id="PS51206">
    <property type="entry name" value="SF3_HELICASE_1"/>
    <property type="match status" value="1"/>
</dbReference>
<dbReference type="SMART" id="SM00885">
    <property type="entry name" value="D5_N"/>
    <property type="match status" value="1"/>
</dbReference>
<dbReference type="EMBL" id="CP003639">
    <property type="protein sequence ID" value="AFM40310.1"/>
    <property type="molecule type" value="Genomic_DNA"/>
</dbReference>
<dbReference type="Proteomes" id="UP000002892">
    <property type="component" value="Chromosome"/>
</dbReference>
<dbReference type="InterPro" id="IPR027417">
    <property type="entry name" value="P-loop_NTPase"/>
</dbReference>
<keyword evidence="6" id="KW-1185">Reference proteome</keyword>
<evidence type="ECO:0000256" key="1">
    <source>
        <dbReference type="ARBA" id="ARBA00022741"/>
    </source>
</evidence>
<dbReference type="InterPro" id="IPR051620">
    <property type="entry name" value="ORF904-like_C"/>
</dbReference>
<dbReference type="AlphaFoldDB" id="I4D3D6"/>
<reference evidence="5 6" key="1">
    <citation type="journal article" date="2012" name="J. Bacteriol.">
        <title>Complete genome sequences of Desulfosporosinus orientis DSM765T, Desulfosporosinus youngiae DSM17734T, Desulfosporosinus meridiei DSM13257T, and Desulfosporosinus acidiphilus DSM22704T.</title>
        <authorList>
            <person name="Pester M."/>
            <person name="Brambilla E."/>
            <person name="Alazard D."/>
            <person name="Rattei T."/>
            <person name="Weinmaier T."/>
            <person name="Han J."/>
            <person name="Lucas S."/>
            <person name="Lapidus A."/>
            <person name="Cheng J.F."/>
            <person name="Goodwin L."/>
            <person name="Pitluck S."/>
            <person name="Peters L."/>
            <person name="Ovchinnikova G."/>
            <person name="Teshima H."/>
            <person name="Detter J.C."/>
            <person name="Han C.S."/>
            <person name="Tapia R."/>
            <person name="Land M.L."/>
            <person name="Hauser L."/>
            <person name="Kyrpides N.C."/>
            <person name="Ivanova N.N."/>
            <person name="Pagani I."/>
            <person name="Huntmann M."/>
            <person name="Wei C.L."/>
            <person name="Davenport K.W."/>
            <person name="Daligault H."/>
            <person name="Chain P.S."/>
            <person name="Chen A."/>
            <person name="Mavromatis K."/>
            <person name="Markowitz V."/>
            <person name="Szeto E."/>
            <person name="Mikhailova N."/>
            <person name="Pati A."/>
            <person name="Wagner M."/>
            <person name="Woyke T."/>
            <person name="Ollivier B."/>
            <person name="Klenk H.P."/>
            <person name="Spring S."/>
            <person name="Loy A."/>
        </authorList>
    </citation>
    <scope>NUCLEOTIDE SEQUENCE [LARGE SCALE GENOMIC DNA]</scope>
    <source>
        <strain evidence="6">DSM 22704 / JCM 16185 / SJ4</strain>
    </source>
</reference>
<dbReference type="PANTHER" id="PTHR35372:SF2">
    <property type="entry name" value="SF3 HELICASE DOMAIN-CONTAINING PROTEIN"/>
    <property type="match status" value="1"/>
</dbReference>
<organism evidence="5 6">
    <name type="scientific">Desulfosporosinus acidiphilus (strain DSM 22704 / JCM 16185 / SJ4)</name>
    <dbReference type="NCBI Taxonomy" id="646529"/>
    <lineage>
        <taxon>Bacteria</taxon>
        <taxon>Bacillati</taxon>
        <taxon>Bacillota</taxon>
        <taxon>Clostridia</taxon>
        <taxon>Eubacteriales</taxon>
        <taxon>Desulfitobacteriaceae</taxon>
        <taxon>Desulfosporosinus</taxon>
    </lineage>
</organism>
<dbReference type="HOGENOM" id="CLU_024434_1_0_9"/>
<dbReference type="OrthoDB" id="9763644at2"/>
<evidence type="ECO:0000313" key="5">
    <source>
        <dbReference type="EMBL" id="AFM40310.1"/>
    </source>
</evidence>